<keyword evidence="4" id="KW-0227">DNA damage</keyword>
<comment type="similarity">
    <text evidence="1">Belongs to the WD repeat DDB2/WDR76 family.</text>
</comment>
<name>A0A5P1F1Q7_ASPOF</name>
<dbReference type="InterPro" id="IPR015943">
    <property type="entry name" value="WD40/YVTN_repeat-like_dom_sf"/>
</dbReference>
<dbReference type="PROSITE" id="PS00678">
    <property type="entry name" value="WD_REPEATS_1"/>
    <property type="match status" value="1"/>
</dbReference>
<evidence type="ECO:0000313" key="9">
    <source>
        <dbReference type="Proteomes" id="UP000243459"/>
    </source>
</evidence>
<keyword evidence="9" id="KW-1185">Reference proteome</keyword>
<reference evidence="9" key="1">
    <citation type="journal article" date="2017" name="Nat. Commun.">
        <title>The asparagus genome sheds light on the origin and evolution of a young Y chromosome.</title>
        <authorList>
            <person name="Harkess A."/>
            <person name="Zhou J."/>
            <person name="Xu C."/>
            <person name="Bowers J.E."/>
            <person name="Van der Hulst R."/>
            <person name="Ayyampalayam S."/>
            <person name="Mercati F."/>
            <person name="Riccardi P."/>
            <person name="McKain M.R."/>
            <person name="Kakrana A."/>
            <person name="Tang H."/>
            <person name="Ray J."/>
            <person name="Groenendijk J."/>
            <person name="Arikit S."/>
            <person name="Mathioni S.M."/>
            <person name="Nakano M."/>
            <person name="Shan H."/>
            <person name="Telgmann-Rauber A."/>
            <person name="Kanno A."/>
            <person name="Yue Z."/>
            <person name="Chen H."/>
            <person name="Li W."/>
            <person name="Chen Y."/>
            <person name="Xu X."/>
            <person name="Zhang Y."/>
            <person name="Luo S."/>
            <person name="Chen H."/>
            <person name="Gao J."/>
            <person name="Mao Z."/>
            <person name="Pires J.C."/>
            <person name="Luo M."/>
            <person name="Kudrna D."/>
            <person name="Wing R.A."/>
            <person name="Meyers B.C."/>
            <person name="Yi K."/>
            <person name="Kong H."/>
            <person name="Lavrijsen P."/>
            <person name="Sunseri F."/>
            <person name="Falavigna A."/>
            <person name="Ye Y."/>
            <person name="Leebens-Mack J.H."/>
            <person name="Chen G."/>
        </authorList>
    </citation>
    <scope>NUCLEOTIDE SEQUENCE [LARGE SCALE GENOMIC DNA]</scope>
    <source>
        <strain evidence="9">cv. DH0086</strain>
    </source>
</reference>
<dbReference type="SUPFAM" id="SSF50978">
    <property type="entry name" value="WD40 repeat-like"/>
    <property type="match status" value="1"/>
</dbReference>
<proteinExistence type="inferred from homology"/>
<gene>
    <name evidence="8" type="ORF">A4U43_C04F10840</name>
</gene>
<dbReference type="Gene3D" id="2.130.10.10">
    <property type="entry name" value="YVTN repeat-like/Quinoprotein amine dehydrogenase"/>
    <property type="match status" value="1"/>
</dbReference>
<evidence type="ECO:0000256" key="1">
    <source>
        <dbReference type="ARBA" id="ARBA00005434"/>
    </source>
</evidence>
<dbReference type="SMART" id="SM00320">
    <property type="entry name" value="WD40"/>
    <property type="match status" value="4"/>
</dbReference>
<dbReference type="InterPro" id="IPR036322">
    <property type="entry name" value="WD40_repeat_dom_sf"/>
</dbReference>
<evidence type="ECO:0000256" key="7">
    <source>
        <dbReference type="SAM" id="MobiDB-lite"/>
    </source>
</evidence>
<dbReference type="Pfam" id="PF00400">
    <property type="entry name" value="WD40"/>
    <property type="match status" value="2"/>
</dbReference>
<dbReference type="InterPro" id="IPR019775">
    <property type="entry name" value="WD40_repeat_CS"/>
</dbReference>
<dbReference type="AlphaFoldDB" id="A0A5P1F1Q7"/>
<dbReference type="GO" id="GO:0005634">
    <property type="term" value="C:nucleus"/>
    <property type="evidence" value="ECO:0007669"/>
    <property type="project" value="TreeGrafter"/>
</dbReference>
<keyword evidence="2 6" id="KW-0853">WD repeat</keyword>
<dbReference type="GO" id="GO:0006974">
    <property type="term" value="P:DNA damage response"/>
    <property type="evidence" value="ECO:0007669"/>
    <property type="project" value="UniProtKB-KW"/>
</dbReference>
<dbReference type="OrthoDB" id="766928at2759"/>
<feature type="compositionally biased region" description="Basic residues" evidence="7">
    <location>
        <begin position="39"/>
        <end position="49"/>
    </location>
</feature>
<dbReference type="InterPro" id="IPR050853">
    <property type="entry name" value="WD_repeat_DNA-damage-binding"/>
</dbReference>
<organism evidence="8 9">
    <name type="scientific">Asparagus officinalis</name>
    <name type="common">Garden asparagus</name>
    <dbReference type="NCBI Taxonomy" id="4686"/>
    <lineage>
        <taxon>Eukaryota</taxon>
        <taxon>Viridiplantae</taxon>
        <taxon>Streptophyta</taxon>
        <taxon>Embryophyta</taxon>
        <taxon>Tracheophyta</taxon>
        <taxon>Spermatophyta</taxon>
        <taxon>Magnoliopsida</taxon>
        <taxon>Liliopsida</taxon>
        <taxon>Asparagales</taxon>
        <taxon>Asparagaceae</taxon>
        <taxon>Asparagoideae</taxon>
        <taxon>Asparagus</taxon>
    </lineage>
</organism>
<keyword evidence="5" id="KW-0238">DNA-binding</keyword>
<accession>A0A5P1F1Q7</accession>
<evidence type="ECO:0000313" key="8">
    <source>
        <dbReference type="EMBL" id="ONK71643.1"/>
    </source>
</evidence>
<dbReference type="EMBL" id="CM007384">
    <property type="protein sequence ID" value="ONK71643.1"/>
    <property type="molecule type" value="Genomic_DNA"/>
</dbReference>
<dbReference type="PROSITE" id="PS50082">
    <property type="entry name" value="WD_REPEATS_2"/>
    <property type="match status" value="1"/>
</dbReference>
<feature type="repeat" description="WD" evidence="6">
    <location>
        <begin position="246"/>
        <end position="281"/>
    </location>
</feature>
<feature type="region of interest" description="Disordered" evidence="7">
    <location>
        <begin position="33"/>
        <end position="67"/>
    </location>
</feature>
<dbReference type="Gramene" id="ONK71643">
    <property type="protein sequence ID" value="ONK71643"/>
    <property type="gene ID" value="A4U43_C04F10840"/>
</dbReference>
<feature type="region of interest" description="Disordered" evidence="7">
    <location>
        <begin position="1"/>
        <end position="20"/>
    </location>
</feature>
<evidence type="ECO:0000256" key="5">
    <source>
        <dbReference type="ARBA" id="ARBA00023125"/>
    </source>
</evidence>
<feature type="compositionally biased region" description="Basic and acidic residues" evidence="7">
    <location>
        <begin position="8"/>
        <end position="20"/>
    </location>
</feature>
<evidence type="ECO:0000256" key="2">
    <source>
        <dbReference type="ARBA" id="ARBA00022574"/>
    </source>
</evidence>
<keyword evidence="3" id="KW-0677">Repeat</keyword>
<evidence type="ECO:0000256" key="3">
    <source>
        <dbReference type="ARBA" id="ARBA00022737"/>
    </source>
</evidence>
<dbReference type="InterPro" id="IPR001680">
    <property type="entry name" value="WD40_rpt"/>
</dbReference>
<dbReference type="PANTHER" id="PTHR14773:SF0">
    <property type="entry name" value="WD REPEAT-CONTAINING PROTEIN 76"/>
    <property type="match status" value="1"/>
</dbReference>
<sequence length="418" mass="46496">MSPETLTDYERRRQENIRRNAEMMETLRLQRTAADLHSLRPRRTHHQKKPSSSSRQSLRIRGKSPERYPKFTDLDDLALTLTPSPSNPQLLNPLIDVRFDPRSSMLLKPENSAVILTKIISCLRFLPFNDRTVVVAGNAVGDLGFWVVDSFNGKGLYSCSLHSNLVTGISAHHSSPAKIFTSSYDRFVRLMDVEHENSNVIVCSSGSDPFYSICQWPEDVSSLYIGEGVGKLKVWDEKAGKASSFWEMHGGRINSIDFSLVNSHLMATSSSDGMACIWDLRFMKRDRPECLNRVVHERAINSAYFSPSGSCLATTSDDDRVGILSGGNFDEQCMIPHKNRGAKFVSSTRGIWGWSDSYLFLGNLEGAIDVICIGNKTTMALESLHMSLTPQHLAAHPYKLGSLAAATGGGKVFLWSSK</sequence>
<dbReference type="Proteomes" id="UP000243459">
    <property type="component" value="Chromosome 4"/>
</dbReference>
<dbReference type="PANTHER" id="PTHR14773">
    <property type="entry name" value="WD REPEAT-CONTAINING PROTEIN 76"/>
    <property type="match status" value="1"/>
</dbReference>
<evidence type="ECO:0000256" key="6">
    <source>
        <dbReference type="PROSITE-ProRule" id="PRU00221"/>
    </source>
</evidence>
<dbReference type="OMA" id="VHERAIN"/>
<dbReference type="GO" id="GO:0003677">
    <property type="term" value="F:DNA binding"/>
    <property type="evidence" value="ECO:0007669"/>
    <property type="project" value="UniProtKB-KW"/>
</dbReference>
<protein>
    <submittedName>
        <fullName evidence="8">Uncharacterized protein</fullName>
    </submittedName>
</protein>
<evidence type="ECO:0000256" key="4">
    <source>
        <dbReference type="ARBA" id="ARBA00022763"/>
    </source>
</evidence>
<dbReference type="GO" id="GO:2000001">
    <property type="term" value="P:regulation of DNA damage checkpoint"/>
    <property type="evidence" value="ECO:0007669"/>
    <property type="project" value="TreeGrafter"/>
</dbReference>